<feature type="domain" description="PpiC" evidence="11">
    <location>
        <begin position="177"/>
        <end position="275"/>
    </location>
</feature>
<dbReference type="Gene3D" id="3.10.50.40">
    <property type="match status" value="1"/>
</dbReference>
<evidence type="ECO:0000256" key="6">
    <source>
        <dbReference type="ARBA" id="ARBA00023235"/>
    </source>
</evidence>
<evidence type="ECO:0000256" key="8">
    <source>
        <dbReference type="ARBA" id="ARBA00031484"/>
    </source>
</evidence>
<dbReference type="PANTHER" id="PTHR47637">
    <property type="entry name" value="CHAPERONE SURA"/>
    <property type="match status" value="1"/>
</dbReference>
<dbReference type="InterPro" id="IPR027304">
    <property type="entry name" value="Trigger_fact/SurA_dom_sf"/>
</dbReference>
<dbReference type="Proteomes" id="UP001375743">
    <property type="component" value="Unassembled WGS sequence"/>
</dbReference>
<dbReference type="Pfam" id="PF09312">
    <property type="entry name" value="SurA_N"/>
    <property type="match status" value="1"/>
</dbReference>
<dbReference type="Pfam" id="PF00639">
    <property type="entry name" value="Rotamase"/>
    <property type="match status" value="1"/>
</dbReference>
<reference evidence="12 13" key="1">
    <citation type="submission" date="2024-01" db="EMBL/GenBank/DDBJ databases">
        <title>Multi-omics insights into the function and evolution of sodium benzoate biodegradation pathways in Benzoatithermus flavus gen. nov., sp. nov. from hot spring.</title>
        <authorList>
            <person name="Hu C.-J."/>
            <person name="Li W.-J."/>
        </authorList>
    </citation>
    <scope>NUCLEOTIDE SEQUENCE [LARGE SCALE GENOMIC DNA]</scope>
    <source>
        <strain evidence="12 13">SYSU G07066</strain>
    </source>
</reference>
<evidence type="ECO:0000256" key="1">
    <source>
        <dbReference type="ARBA" id="ARBA00018370"/>
    </source>
</evidence>
<dbReference type="SUPFAM" id="SSF54534">
    <property type="entry name" value="FKBP-like"/>
    <property type="match status" value="1"/>
</dbReference>
<keyword evidence="2 10" id="KW-0732">Signal</keyword>
<dbReference type="InterPro" id="IPR050280">
    <property type="entry name" value="OMP_Chaperone_SurA"/>
</dbReference>
<evidence type="ECO:0000256" key="10">
    <source>
        <dbReference type="SAM" id="SignalP"/>
    </source>
</evidence>
<dbReference type="InterPro" id="IPR015391">
    <property type="entry name" value="SurA_N"/>
</dbReference>
<evidence type="ECO:0000313" key="12">
    <source>
        <dbReference type="EMBL" id="MEK0082444.1"/>
    </source>
</evidence>
<dbReference type="SUPFAM" id="SSF109998">
    <property type="entry name" value="Triger factor/SurA peptide-binding domain-like"/>
    <property type="match status" value="1"/>
</dbReference>
<evidence type="ECO:0000256" key="7">
    <source>
        <dbReference type="ARBA" id="ARBA00030642"/>
    </source>
</evidence>
<proteinExistence type="predicted"/>
<keyword evidence="4 9" id="KW-0697">Rotamase</keyword>
<dbReference type="InterPro" id="IPR023058">
    <property type="entry name" value="PPIase_PpiC_CS"/>
</dbReference>
<protein>
    <recommendedName>
        <fullName evidence="1">Parvulin-like PPIase</fullName>
    </recommendedName>
    <alternativeName>
        <fullName evidence="7">Peptidyl-prolyl cis-trans isomerase plp</fullName>
    </alternativeName>
    <alternativeName>
        <fullName evidence="8">Rotamase plp</fullName>
    </alternativeName>
</protein>
<evidence type="ECO:0000256" key="9">
    <source>
        <dbReference type="PROSITE-ProRule" id="PRU00278"/>
    </source>
</evidence>
<keyword evidence="5" id="KW-0143">Chaperone</keyword>
<evidence type="ECO:0000256" key="3">
    <source>
        <dbReference type="ARBA" id="ARBA00022764"/>
    </source>
</evidence>
<dbReference type="GO" id="GO:0003755">
    <property type="term" value="F:peptidyl-prolyl cis-trans isomerase activity"/>
    <property type="evidence" value="ECO:0007669"/>
    <property type="project" value="UniProtKB-EC"/>
</dbReference>
<evidence type="ECO:0000259" key="11">
    <source>
        <dbReference type="PROSITE" id="PS50198"/>
    </source>
</evidence>
<dbReference type="Gene3D" id="1.10.4030.10">
    <property type="entry name" value="Porin chaperone SurA, peptide-binding domain"/>
    <property type="match status" value="1"/>
</dbReference>
<dbReference type="EMBL" id="JBBLZC010000003">
    <property type="protein sequence ID" value="MEK0082444.1"/>
    <property type="molecule type" value="Genomic_DNA"/>
</dbReference>
<keyword evidence="6 9" id="KW-0413">Isomerase</keyword>
<feature type="signal peptide" evidence="10">
    <location>
        <begin position="1"/>
        <end position="26"/>
    </location>
</feature>
<dbReference type="PROSITE" id="PS01096">
    <property type="entry name" value="PPIC_PPIASE_1"/>
    <property type="match status" value="1"/>
</dbReference>
<evidence type="ECO:0000313" key="13">
    <source>
        <dbReference type="Proteomes" id="UP001375743"/>
    </source>
</evidence>
<comment type="caution">
    <text evidence="12">The sequence shown here is derived from an EMBL/GenBank/DDBJ whole genome shotgun (WGS) entry which is preliminary data.</text>
</comment>
<dbReference type="PROSITE" id="PS50198">
    <property type="entry name" value="PPIC_PPIASE_2"/>
    <property type="match status" value="1"/>
</dbReference>
<dbReference type="InterPro" id="IPR000297">
    <property type="entry name" value="PPIase_PpiC"/>
</dbReference>
<organism evidence="12 13">
    <name type="scientific">Benzoatithermus flavus</name>
    <dbReference type="NCBI Taxonomy" id="3108223"/>
    <lineage>
        <taxon>Bacteria</taxon>
        <taxon>Pseudomonadati</taxon>
        <taxon>Pseudomonadota</taxon>
        <taxon>Alphaproteobacteria</taxon>
        <taxon>Geminicoccales</taxon>
        <taxon>Geminicoccaceae</taxon>
        <taxon>Benzoatithermus</taxon>
    </lineage>
</organism>
<name>A0ABU8XNF3_9PROT</name>
<sequence length="320" mass="35011">MPFLRLAIRWVVAVLVLAGSSGTATDAVAQATPQRIAAVVNDDIVTVQDLADRLDLALVTSGLPNQPEARRSLAPQVLRGVIDEKLELQEAKRLGLDVTEAEIDQAMDTIAARNNTTRADLVRYLTAHNIKPATLRSQLKAQIAWIKVIAREVRPRIVVTQEQIDLALKRGASGNGDTELLLSEILLPIYDRAQEGAVLDDARRLVATIRSGGDFAALARQVSVAASAENGGDLGWVRASSVLPDLRDKVMALQPGQVSDPVVSPAGVHIFQLRDRRNRAANAAVDPDKVRQTLEQEQLERQANRYLRDLRKDAFIDIRL</sequence>
<dbReference type="RefSeq" id="WP_418158292.1">
    <property type="nucleotide sequence ID" value="NZ_JBBLZC010000003.1"/>
</dbReference>
<feature type="chain" id="PRO_5046120309" description="Parvulin-like PPIase" evidence="10">
    <location>
        <begin position="27"/>
        <end position="320"/>
    </location>
</feature>
<keyword evidence="13" id="KW-1185">Reference proteome</keyword>
<accession>A0ABU8XNF3</accession>
<evidence type="ECO:0000256" key="5">
    <source>
        <dbReference type="ARBA" id="ARBA00023186"/>
    </source>
</evidence>
<gene>
    <name evidence="12" type="ORF">U1T56_04730</name>
</gene>
<dbReference type="InterPro" id="IPR046357">
    <property type="entry name" value="PPIase_dom_sf"/>
</dbReference>
<evidence type="ECO:0000256" key="2">
    <source>
        <dbReference type="ARBA" id="ARBA00022729"/>
    </source>
</evidence>
<keyword evidence="3" id="KW-0574">Periplasm</keyword>
<dbReference type="PANTHER" id="PTHR47637:SF1">
    <property type="entry name" value="CHAPERONE SURA"/>
    <property type="match status" value="1"/>
</dbReference>
<evidence type="ECO:0000256" key="4">
    <source>
        <dbReference type="ARBA" id="ARBA00023110"/>
    </source>
</evidence>